<dbReference type="InterPro" id="IPR004715">
    <property type="entry name" value="PTS_IIA_fruc"/>
</dbReference>
<name>L0IM94_THETR</name>
<sequence>MTINNLLNENLIDINLEANTKEEVLEKMADILFKEGILNSKENYLDDVLEREKLGTTGVGMSIAIPHGKSNSVKKTAVAIAKLQNPVEWNSLDNKPVKMVFLLAVPEGDDKNHLKLLSKLAAMLIDDSFREKLLNAESKDDILDAVNLNIK</sequence>
<evidence type="ECO:0000256" key="5">
    <source>
        <dbReference type="ARBA" id="ARBA00022679"/>
    </source>
</evidence>
<evidence type="ECO:0000259" key="7">
    <source>
        <dbReference type="PROSITE" id="PS51094"/>
    </source>
</evidence>
<dbReference type="FunFam" id="3.40.930.10:FF:000009">
    <property type="entry name" value="PTS system, fructose specific IIABC component"/>
    <property type="match status" value="1"/>
</dbReference>
<dbReference type="PROSITE" id="PS00372">
    <property type="entry name" value="PTS_EIIA_TYPE_2_HIS"/>
    <property type="match status" value="1"/>
</dbReference>
<dbReference type="PANTHER" id="PTHR47738:SF2">
    <property type="entry name" value="PTS SYSTEM FRUCTOSE-LIKE EIIA COMPONENT"/>
    <property type="match status" value="1"/>
</dbReference>
<keyword evidence="6" id="KW-0598">Phosphotransferase system</keyword>
<dbReference type="KEGG" id="tto:Thethe_01704"/>
<keyword evidence="3" id="KW-0597">Phosphoprotein</keyword>
<dbReference type="InterPro" id="IPR016152">
    <property type="entry name" value="PTrfase/Anion_transptr"/>
</dbReference>
<evidence type="ECO:0000256" key="4">
    <source>
        <dbReference type="ARBA" id="ARBA00022597"/>
    </source>
</evidence>
<dbReference type="GO" id="GO:0016020">
    <property type="term" value="C:membrane"/>
    <property type="evidence" value="ECO:0007669"/>
    <property type="project" value="InterPro"/>
</dbReference>
<keyword evidence="2" id="KW-0813">Transport</keyword>
<organism evidence="8 9">
    <name type="scientific">Thermoanaerobacterium thermosaccharolyticum M0795</name>
    <dbReference type="NCBI Taxonomy" id="698948"/>
    <lineage>
        <taxon>Bacteria</taxon>
        <taxon>Bacillati</taxon>
        <taxon>Bacillota</taxon>
        <taxon>Clostridia</taxon>
        <taxon>Thermoanaerobacterales</taxon>
        <taxon>Thermoanaerobacteraceae</taxon>
        <taxon>Thermoanaerobacterium</taxon>
    </lineage>
</organism>
<dbReference type="RefSeq" id="WP_015311863.1">
    <property type="nucleotide sequence ID" value="NC_019970.1"/>
</dbReference>
<dbReference type="GO" id="GO:0005737">
    <property type="term" value="C:cytoplasm"/>
    <property type="evidence" value="ECO:0007669"/>
    <property type="project" value="UniProtKB-SubCell"/>
</dbReference>
<evidence type="ECO:0000256" key="1">
    <source>
        <dbReference type="ARBA" id="ARBA00004496"/>
    </source>
</evidence>
<dbReference type="PATRIC" id="fig|698948.3.peg.1697"/>
<reference evidence="8 9" key="1">
    <citation type="submission" date="2012-03" db="EMBL/GenBank/DDBJ databases">
        <title>Complete sequence of chromosome of Thermoanaerobacterium thermosaccharolyticum M0795.</title>
        <authorList>
            <consortium name="US DOE Joint Genome Institute"/>
            <person name="Lucas S."/>
            <person name="Han J."/>
            <person name="Lapidus A."/>
            <person name="Cheng J.-F."/>
            <person name="Goodwin L."/>
            <person name="Pitluck S."/>
            <person name="Peters L."/>
            <person name="Teshima H."/>
            <person name="Detter J.C."/>
            <person name="Han C."/>
            <person name="Tapia R."/>
            <person name="Land M."/>
            <person name="Hauser L."/>
            <person name="Kyrpides N."/>
            <person name="Ivanova N."/>
            <person name="Pagani I."/>
            <person name="Feinberg L."/>
            <person name="Folden J."/>
            <person name="Hogsett D."/>
            <person name="Shaw J."/>
            <person name="Woyke T."/>
        </authorList>
    </citation>
    <scope>NUCLEOTIDE SEQUENCE [LARGE SCALE GENOMIC DNA]</scope>
    <source>
        <strain evidence="8 9">M0795</strain>
    </source>
</reference>
<dbReference type="Proteomes" id="UP000010845">
    <property type="component" value="Chromosome"/>
</dbReference>
<dbReference type="Pfam" id="PF00359">
    <property type="entry name" value="PTS_EIIA_2"/>
    <property type="match status" value="1"/>
</dbReference>
<feature type="domain" description="PTS EIIA type-2" evidence="7">
    <location>
        <begin position="5"/>
        <end position="149"/>
    </location>
</feature>
<dbReference type="CDD" id="cd00211">
    <property type="entry name" value="PTS_IIA_fru"/>
    <property type="match status" value="1"/>
</dbReference>
<evidence type="ECO:0000313" key="9">
    <source>
        <dbReference type="Proteomes" id="UP000010845"/>
    </source>
</evidence>
<protein>
    <submittedName>
        <fullName evidence="8">PTS system IIA component, Fru family</fullName>
    </submittedName>
</protein>
<dbReference type="EMBL" id="CP003066">
    <property type="protein sequence ID" value="AGB19336.1"/>
    <property type="molecule type" value="Genomic_DNA"/>
</dbReference>
<evidence type="ECO:0000256" key="6">
    <source>
        <dbReference type="ARBA" id="ARBA00022683"/>
    </source>
</evidence>
<dbReference type="NCBIfam" id="TIGR00848">
    <property type="entry name" value="fruA"/>
    <property type="match status" value="1"/>
</dbReference>
<dbReference type="PROSITE" id="PS51094">
    <property type="entry name" value="PTS_EIIA_TYPE_2"/>
    <property type="match status" value="1"/>
</dbReference>
<dbReference type="Gene3D" id="3.40.930.10">
    <property type="entry name" value="Mannitol-specific EII, Chain A"/>
    <property type="match status" value="1"/>
</dbReference>
<dbReference type="InterPro" id="IPR002178">
    <property type="entry name" value="PTS_EIIA_type-2_dom"/>
</dbReference>
<dbReference type="AlphaFoldDB" id="L0IM94"/>
<gene>
    <name evidence="8" type="ORF">Thethe_01704</name>
</gene>
<dbReference type="GO" id="GO:0009401">
    <property type="term" value="P:phosphoenolpyruvate-dependent sugar phosphotransferase system"/>
    <property type="evidence" value="ECO:0007669"/>
    <property type="project" value="UniProtKB-KW"/>
</dbReference>
<keyword evidence="5" id="KW-0808">Transferase</keyword>
<dbReference type="SUPFAM" id="SSF55804">
    <property type="entry name" value="Phoshotransferase/anion transport protein"/>
    <property type="match status" value="1"/>
</dbReference>
<dbReference type="HOGENOM" id="CLU_072531_5_1_9"/>
<comment type="subcellular location">
    <subcellularLocation>
        <location evidence="1">Cytoplasm</location>
    </subcellularLocation>
</comment>
<dbReference type="InterPro" id="IPR051541">
    <property type="entry name" value="PTS_SugarTrans_NitroReg"/>
</dbReference>
<keyword evidence="4" id="KW-0762">Sugar transport</keyword>
<proteinExistence type="predicted"/>
<accession>L0IM94</accession>
<evidence type="ECO:0000256" key="3">
    <source>
        <dbReference type="ARBA" id="ARBA00022553"/>
    </source>
</evidence>
<dbReference type="PANTHER" id="PTHR47738">
    <property type="entry name" value="PTS SYSTEM FRUCTOSE-LIKE EIIA COMPONENT-RELATED"/>
    <property type="match status" value="1"/>
</dbReference>
<evidence type="ECO:0000256" key="2">
    <source>
        <dbReference type="ARBA" id="ARBA00022448"/>
    </source>
</evidence>
<dbReference type="GO" id="GO:0008982">
    <property type="term" value="F:protein-N(PI)-phosphohistidine-sugar phosphotransferase activity"/>
    <property type="evidence" value="ECO:0007669"/>
    <property type="project" value="InterPro"/>
</dbReference>
<evidence type="ECO:0000313" key="8">
    <source>
        <dbReference type="EMBL" id="AGB19336.1"/>
    </source>
</evidence>